<evidence type="ECO:0000256" key="2">
    <source>
        <dbReference type="ARBA" id="ARBA00005336"/>
    </source>
</evidence>
<dbReference type="InterPro" id="IPR019800">
    <property type="entry name" value="Glyco_hydro_3_AS"/>
</dbReference>
<keyword evidence="4 7" id="KW-0378">Hydrolase</keyword>
<dbReference type="GO" id="GO:0005975">
    <property type="term" value="P:carbohydrate metabolic process"/>
    <property type="evidence" value="ECO:0007669"/>
    <property type="project" value="InterPro"/>
</dbReference>
<dbReference type="STRING" id="391626.OAN307_c27440"/>
<dbReference type="InterPro" id="IPR036962">
    <property type="entry name" value="Glyco_hydro_3_N_sf"/>
</dbReference>
<dbReference type="InterPro" id="IPR001764">
    <property type="entry name" value="Glyco_hydro_3_N"/>
</dbReference>
<evidence type="ECO:0000256" key="4">
    <source>
        <dbReference type="ARBA" id="ARBA00022801"/>
    </source>
</evidence>
<dbReference type="RefSeq" id="WP_015500317.1">
    <property type="nucleotide sequence ID" value="NC_020911.1"/>
</dbReference>
<dbReference type="InterPro" id="IPR017853">
    <property type="entry name" value="GH"/>
</dbReference>
<dbReference type="HOGENOM" id="CLU_008392_0_0_5"/>
<comment type="similarity">
    <text evidence="2">Belongs to the glycosyl hydrolase 3 family.</text>
</comment>
<evidence type="ECO:0000256" key="5">
    <source>
        <dbReference type="ARBA" id="ARBA00023295"/>
    </source>
</evidence>
<gene>
    <name evidence="7" type="primary">nagZ</name>
    <name evidence="7" type="ORF">OAN307_c27440</name>
</gene>
<feature type="domain" description="Glycoside hydrolase family 3 N-terminal" evidence="6">
    <location>
        <begin position="30"/>
        <end position="291"/>
    </location>
</feature>
<keyword evidence="8" id="KW-1185">Reference proteome</keyword>
<dbReference type="PANTHER" id="PTHR30480">
    <property type="entry name" value="BETA-HEXOSAMINIDASE-RELATED"/>
    <property type="match status" value="1"/>
</dbReference>
<dbReference type="GO" id="GO:0004563">
    <property type="term" value="F:beta-N-acetylhexosaminidase activity"/>
    <property type="evidence" value="ECO:0007669"/>
    <property type="project" value="UniProtKB-EC"/>
</dbReference>
<dbReference type="Gene3D" id="3.20.20.300">
    <property type="entry name" value="Glycoside hydrolase, family 3, N-terminal domain"/>
    <property type="match status" value="1"/>
</dbReference>
<evidence type="ECO:0000313" key="7">
    <source>
        <dbReference type="EMBL" id="AGI68320.1"/>
    </source>
</evidence>
<evidence type="ECO:0000256" key="1">
    <source>
        <dbReference type="ARBA" id="ARBA00001231"/>
    </source>
</evidence>
<dbReference type="KEGG" id="oat:OAN307_c27440"/>
<dbReference type="Proteomes" id="UP000005307">
    <property type="component" value="Chromosome"/>
</dbReference>
<name>M9REU1_9RHOB</name>
<evidence type="ECO:0000259" key="6">
    <source>
        <dbReference type="Pfam" id="PF00933"/>
    </source>
</evidence>
<keyword evidence="5 7" id="KW-0326">Glycosidase</keyword>
<accession>M9REU1</accession>
<dbReference type="EMBL" id="CP003740">
    <property type="protein sequence ID" value="AGI68320.1"/>
    <property type="molecule type" value="Genomic_DNA"/>
</dbReference>
<dbReference type="OrthoDB" id="9786661at2"/>
<dbReference type="PROSITE" id="PS00775">
    <property type="entry name" value="GLYCOSYL_HYDROL_F3"/>
    <property type="match status" value="1"/>
</dbReference>
<comment type="catalytic activity">
    <reaction evidence="1">
        <text>Hydrolysis of terminal non-reducing N-acetyl-D-hexosamine residues in N-acetyl-beta-D-hexosaminides.</text>
        <dbReference type="EC" id="3.2.1.52"/>
    </reaction>
</comment>
<dbReference type="PANTHER" id="PTHR30480:SF13">
    <property type="entry name" value="BETA-HEXOSAMINIDASE"/>
    <property type="match status" value="1"/>
</dbReference>
<dbReference type="Pfam" id="PF00933">
    <property type="entry name" value="Glyco_hydro_3"/>
    <property type="match status" value="1"/>
</dbReference>
<sequence>MQFGAAIFGPEGLRITDWERAYFREYGPFGFILFARNIDTPDQVRRLCDDLRAAAGHDAVILIDQEGGRVQRLRAPHWRQWLPPLEQMQIATDPIRALWLRYRLIAAELRDVGIDTNCAPIADITARLTHLFLRNRCYGDDAVTVMDASRAVSDAHLAGGVLPVIKHIPGHGRASVDSHKDLPRVTAARSDLEAQDFVPFKALSDLPMGMTAHIVFEDIDDSAPATTSRVMMDLIRNDIGFNGLLMTDDIGMEALSGDVAQRSRASIAAGCDVILHCCGDAAEIVQVGQAAGQMSDAAQSRADAALMMRKTPMPVDISALSEEFDHLLGAGAE</sequence>
<dbReference type="EC" id="3.2.1.52" evidence="3"/>
<dbReference type="SUPFAM" id="SSF51445">
    <property type="entry name" value="(Trans)glycosidases"/>
    <property type="match status" value="1"/>
</dbReference>
<dbReference type="AlphaFoldDB" id="M9REU1"/>
<organism evidence="7 8">
    <name type="scientific">Octadecabacter antarcticus 307</name>
    <dbReference type="NCBI Taxonomy" id="391626"/>
    <lineage>
        <taxon>Bacteria</taxon>
        <taxon>Pseudomonadati</taxon>
        <taxon>Pseudomonadota</taxon>
        <taxon>Alphaproteobacteria</taxon>
        <taxon>Rhodobacterales</taxon>
        <taxon>Roseobacteraceae</taxon>
        <taxon>Octadecabacter</taxon>
    </lineage>
</organism>
<evidence type="ECO:0000313" key="8">
    <source>
        <dbReference type="Proteomes" id="UP000005307"/>
    </source>
</evidence>
<proteinExistence type="inferred from homology"/>
<dbReference type="GO" id="GO:0009254">
    <property type="term" value="P:peptidoglycan turnover"/>
    <property type="evidence" value="ECO:0007669"/>
    <property type="project" value="TreeGrafter"/>
</dbReference>
<reference evidence="7 8" key="1">
    <citation type="journal article" date="2013" name="PLoS ONE">
        <title>Poles Apart: Arctic and Antarctic Octadecabacter strains Share High Genome Plasticity and a New Type of Xanthorhodopsin.</title>
        <authorList>
            <person name="Vollmers J."/>
            <person name="Voget S."/>
            <person name="Dietrich S."/>
            <person name="Gollnow K."/>
            <person name="Smits M."/>
            <person name="Meyer K."/>
            <person name="Brinkhoff T."/>
            <person name="Simon M."/>
            <person name="Daniel R."/>
        </authorList>
    </citation>
    <scope>NUCLEOTIDE SEQUENCE [LARGE SCALE GENOMIC DNA]</scope>
    <source>
        <strain evidence="7 8">307</strain>
    </source>
</reference>
<dbReference type="eggNOG" id="COG1472">
    <property type="taxonomic scope" value="Bacteria"/>
</dbReference>
<evidence type="ECO:0000256" key="3">
    <source>
        <dbReference type="ARBA" id="ARBA00012663"/>
    </source>
</evidence>
<protein>
    <recommendedName>
        <fullName evidence="3">beta-N-acetylhexosaminidase</fullName>
        <ecNumber evidence="3">3.2.1.52</ecNumber>
    </recommendedName>
</protein>
<dbReference type="InterPro" id="IPR050226">
    <property type="entry name" value="NagZ_Beta-hexosaminidase"/>
</dbReference>